<dbReference type="EMBL" id="VEPZ02001331">
    <property type="protein sequence ID" value="KAE8679065.1"/>
    <property type="molecule type" value="Genomic_DNA"/>
</dbReference>
<keyword evidence="3 7" id="KW-0645">Protease</keyword>
<dbReference type="GO" id="GO:0005634">
    <property type="term" value="C:nucleus"/>
    <property type="evidence" value="ECO:0007669"/>
    <property type="project" value="TreeGrafter"/>
</dbReference>
<dbReference type="AlphaFoldDB" id="A0A6A2Y9R4"/>
<dbReference type="Proteomes" id="UP000436088">
    <property type="component" value="Unassembled WGS sequence"/>
</dbReference>
<comment type="similarity">
    <text evidence="2 7">Belongs to the peptidase C19 family.</text>
</comment>
<dbReference type="PROSITE" id="PS00973">
    <property type="entry name" value="USP_2"/>
    <property type="match status" value="1"/>
</dbReference>
<dbReference type="PROSITE" id="PS00972">
    <property type="entry name" value="USP_1"/>
    <property type="match status" value="1"/>
</dbReference>
<dbReference type="InterPro" id="IPR018200">
    <property type="entry name" value="USP_CS"/>
</dbReference>
<dbReference type="GO" id="GO:0005829">
    <property type="term" value="C:cytosol"/>
    <property type="evidence" value="ECO:0007669"/>
    <property type="project" value="TreeGrafter"/>
</dbReference>
<keyword evidence="8" id="KW-1133">Transmembrane helix</keyword>
<dbReference type="InterPro" id="IPR050164">
    <property type="entry name" value="Peptidase_C19"/>
</dbReference>
<dbReference type="InterPro" id="IPR028889">
    <property type="entry name" value="USP"/>
</dbReference>
<dbReference type="GO" id="GO:0016579">
    <property type="term" value="P:protein deubiquitination"/>
    <property type="evidence" value="ECO:0007669"/>
    <property type="project" value="InterPro"/>
</dbReference>
<dbReference type="InterPro" id="IPR038765">
    <property type="entry name" value="Papain-like_cys_pep_sf"/>
</dbReference>
<proteinExistence type="inferred from homology"/>
<dbReference type="Pfam" id="PF00443">
    <property type="entry name" value="UCH"/>
    <property type="match status" value="1"/>
</dbReference>
<dbReference type="Gene3D" id="3.90.70.10">
    <property type="entry name" value="Cysteine proteinases"/>
    <property type="match status" value="1"/>
</dbReference>
<name>A0A6A2Y9R4_HIBSY</name>
<dbReference type="PROSITE" id="PS50235">
    <property type="entry name" value="USP_3"/>
    <property type="match status" value="1"/>
</dbReference>
<dbReference type="PANTHER" id="PTHR24006">
    <property type="entry name" value="UBIQUITIN CARBOXYL-TERMINAL HYDROLASE"/>
    <property type="match status" value="1"/>
</dbReference>
<evidence type="ECO:0000313" key="11">
    <source>
        <dbReference type="Proteomes" id="UP000436088"/>
    </source>
</evidence>
<dbReference type="GO" id="GO:0004843">
    <property type="term" value="F:cysteine-type deubiquitinase activity"/>
    <property type="evidence" value="ECO:0007669"/>
    <property type="project" value="UniProtKB-UniRule"/>
</dbReference>
<keyword evidence="11" id="KW-1185">Reference proteome</keyword>
<keyword evidence="8" id="KW-0472">Membrane</keyword>
<evidence type="ECO:0000256" key="8">
    <source>
        <dbReference type="SAM" id="Phobius"/>
    </source>
</evidence>
<evidence type="ECO:0000256" key="6">
    <source>
        <dbReference type="ARBA" id="ARBA00022807"/>
    </source>
</evidence>
<evidence type="ECO:0000256" key="1">
    <source>
        <dbReference type="ARBA" id="ARBA00000707"/>
    </source>
</evidence>
<comment type="function">
    <text evidence="7">Recognizes and hydrolyzes the peptide bond at the C-terminal Gly of ubiquitin. Involved in the processing of poly-ubiquitin precursors as well as that of ubiquitinated proteins.</text>
</comment>
<dbReference type="CDD" id="cd02662">
    <property type="entry name" value="Peptidase_C19F"/>
    <property type="match status" value="1"/>
</dbReference>
<feature type="domain" description="USP" evidence="9">
    <location>
        <begin position="70"/>
        <end position="570"/>
    </location>
</feature>
<accession>A0A6A2Y9R4</accession>
<comment type="catalytic activity">
    <reaction evidence="1 7">
        <text>Thiol-dependent hydrolysis of ester, thioester, amide, peptide and isopeptide bonds formed by the C-terminal Gly of ubiquitin (a 76-residue protein attached to proteins as an intracellular targeting signal).</text>
        <dbReference type="EC" id="3.4.19.12"/>
    </reaction>
</comment>
<evidence type="ECO:0000256" key="3">
    <source>
        <dbReference type="ARBA" id="ARBA00022670"/>
    </source>
</evidence>
<reference evidence="10" key="1">
    <citation type="submission" date="2019-09" db="EMBL/GenBank/DDBJ databases">
        <title>Draft genome information of white flower Hibiscus syriacus.</title>
        <authorList>
            <person name="Kim Y.-M."/>
        </authorList>
    </citation>
    <scope>NUCLEOTIDE SEQUENCE [LARGE SCALE GENOMIC DNA]</scope>
    <source>
        <strain evidence="10">YM2019G1</strain>
    </source>
</reference>
<organism evidence="10 11">
    <name type="scientific">Hibiscus syriacus</name>
    <name type="common">Rose of Sharon</name>
    <dbReference type="NCBI Taxonomy" id="106335"/>
    <lineage>
        <taxon>Eukaryota</taxon>
        <taxon>Viridiplantae</taxon>
        <taxon>Streptophyta</taxon>
        <taxon>Embryophyta</taxon>
        <taxon>Tracheophyta</taxon>
        <taxon>Spermatophyta</taxon>
        <taxon>Magnoliopsida</taxon>
        <taxon>eudicotyledons</taxon>
        <taxon>Gunneridae</taxon>
        <taxon>Pentapetalae</taxon>
        <taxon>rosids</taxon>
        <taxon>malvids</taxon>
        <taxon>Malvales</taxon>
        <taxon>Malvaceae</taxon>
        <taxon>Malvoideae</taxon>
        <taxon>Hibiscus</taxon>
    </lineage>
</organism>
<protein>
    <recommendedName>
        <fullName evidence="7">Ubiquitin carboxyl-terminal hydrolase</fullName>
        <ecNumber evidence="7">3.4.19.12</ecNumber>
    </recommendedName>
</protein>
<evidence type="ECO:0000259" key="9">
    <source>
        <dbReference type="PROSITE" id="PS50235"/>
    </source>
</evidence>
<evidence type="ECO:0000313" key="10">
    <source>
        <dbReference type="EMBL" id="KAE8679065.1"/>
    </source>
</evidence>
<evidence type="ECO:0000256" key="2">
    <source>
        <dbReference type="ARBA" id="ARBA00009085"/>
    </source>
</evidence>
<dbReference type="EC" id="3.4.19.12" evidence="7"/>
<dbReference type="InterPro" id="IPR001394">
    <property type="entry name" value="Peptidase_C19_UCH"/>
</dbReference>
<sequence>MEQETSIRETIRNWKHGYRALLHMRWAAAFGFHLSVVGLVGVVGIVLAIIRDDKLRKKRKKHLEKICLVPGLQNLGNNCFLNVILQALASCSHFQPFLQKILEKCESTLVEGQCESLPLTITLSDLLEELGMTGESRVALSPHKVMRALTLYIQNFDLTSQQDAAEAFLHLLSSLREEFSDVYLPSQSTLADIFASQSCRILTPERKEDQNEQKRWQQHYLGPFDGIIGSILTCQSCSYQISLDFQFFHSLPLFPVLYGASTIMDGCTLEDCLWQFVLAEKLENYYCSHCWHSAAIKYLSWKVENEIEIEKLMRCSAEDSCDCRNLSCLESLPWSNNFSNTLKQLRIARCPKILCLHLQRASMNEFGELIKLQGHISFPLILDLSPFMTTEVEITNWEGVRKGQRKLQNQKPRPHLNLINVQYETIFNHIRKPMGEKVSSEILVADDSQCTTSLGDSFPKKSKLYPTDCCSKASKSHEQRDDKVSSAGKLPPPETKLYRLVSVVEHFGRSGGGHYTVYRSMRTKPDEEGSAECPDPATTKWFCISDSQVCSVSEKDVLAAEASLLFYERIIEG</sequence>
<evidence type="ECO:0000256" key="4">
    <source>
        <dbReference type="ARBA" id="ARBA00022786"/>
    </source>
</evidence>
<dbReference type="PANTHER" id="PTHR24006:SF888">
    <property type="entry name" value="UBIQUITIN CARBOXYL-TERMINAL HYDROLASE 30"/>
    <property type="match status" value="1"/>
</dbReference>
<keyword evidence="8" id="KW-0812">Transmembrane</keyword>
<evidence type="ECO:0000256" key="5">
    <source>
        <dbReference type="ARBA" id="ARBA00022801"/>
    </source>
</evidence>
<keyword evidence="5 7" id="KW-0378">Hydrolase</keyword>
<dbReference type="GO" id="GO:0006508">
    <property type="term" value="P:proteolysis"/>
    <property type="evidence" value="ECO:0007669"/>
    <property type="project" value="UniProtKB-KW"/>
</dbReference>
<gene>
    <name evidence="10" type="ORF">F3Y22_tig00111402pilonHSYRG00759</name>
</gene>
<evidence type="ECO:0000256" key="7">
    <source>
        <dbReference type="RuleBase" id="RU366025"/>
    </source>
</evidence>
<dbReference type="SUPFAM" id="SSF54001">
    <property type="entry name" value="Cysteine proteinases"/>
    <property type="match status" value="1"/>
</dbReference>
<keyword evidence="4 7" id="KW-0833">Ubl conjugation pathway</keyword>
<feature type="transmembrane region" description="Helical" evidence="8">
    <location>
        <begin position="26"/>
        <end position="50"/>
    </location>
</feature>
<keyword evidence="6 7" id="KW-0788">Thiol protease</keyword>
<comment type="caution">
    <text evidence="10">The sequence shown here is derived from an EMBL/GenBank/DDBJ whole genome shotgun (WGS) entry which is preliminary data.</text>
</comment>